<evidence type="ECO:0000313" key="1">
    <source>
        <dbReference type="EMBL" id="MCW0346131.1"/>
    </source>
</evidence>
<organism evidence="1 2">
    <name type="scientific">Pantoea ananas</name>
    <name type="common">Erwinia uredovora</name>
    <dbReference type="NCBI Taxonomy" id="553"/>
    <lineage>
        <taxon>Bacteria</taxon>
        <taxon>Pseudomonadati</taxon>
        <taxon>Pseudomonadota</taxon>
        <taxon>Gammaproteobacteria</taxon>
        <taxon>Enterobacterales</taxon>
        <taxon>Erwiniaceae</taxon>
        <taxon>Pantoea</taxon>
    </lineage>
</organism>
<comment type="caution">
    <text evidence="1">The sequence shown here is derived from an EMBL/GenBank/DDBJ whole genome shotgun (WGS) entry which is preliminary data.</text>
</comment>
<dbReference type="AlphaFoldDB" id="A0AAJ1D4B9"/>
<gene>
    <name evidence="1" type="ORF">NB703_004224</name>
</gene>
<name>A0AAJ1D4B9_PANAN</name>
<evidence type="ECO:0000313" key="2">
    <source>
        <dbReference type="Proteomes" id="UP001208888"/>
    </source>
</evidence>
<dbReference type="RefSeq" id="WP_028722721.1">
    <property type="nucleotide sequence ID" value="NZ_JANFVX010000024.1"/>
</dbReference>
<proteinExistence type="predicted"/>
<dbReference type="EMBL" id="JANFVX010000024">
    <property type="protein sequence ID" value="MCW0346131.1"/>
    <property type="molecule type" value="Genomic_DNA"/>
</dbReference>
<sequence>MKISRLAVSRLQKVKWFVNVGKATNLQKIKKVANESDFVKHITSIDWENATIEAGNEITGYLAKKHSREYQEWNSLVREAKDIINKEIIPLMKIVDGIDANIILDNVKWDLVNYLMEDAYKEYLKGDLFFEFLLEIYEDGHIPCGWEGKWPSGKLVIF</sequence>
<protein>
    <submittedName>
        <fullName evidence="1">Uncharacterized protein</fullName>
    </submittedName>
</protein>
<accession>A0AAJ1D4B9</accession>
<dbReference type="Proteomes" id="UP001208888">
    <property type="component" value="Unassembled WGS sequence"/>
</dbReference>
<reference evidence="1" key="1">
    <citation type="submission" date="2022-06" db="EMBL/GenBank/DDBJ databases">
        <title>Dynamics of rice microbiomes reveals core vertical transmitted seed endophytes.</title>
        <authorList>
            <person name="Liao K."/>
            <person name="Zhang X."/>
        </authorList>
    </citation>
    <scope>NUCLEOTIDE SEQUENCE</scope>
    <source>
        <strain evidence="1">JT1-17</strain>
    </source>
</reference>